<dbReference type="GO" id="GO:0003700">
    <property type="term" value="F:DNA-binding transcription factor activity"/>
    <property type="evidence" value="ECO:0007669"/>
    <property type="project" value="InterPro"/>
</dbReference>
<dbReference type="PROSITE" id="PS50995">
    <property type="entry name" value="HTH_MARR_2"/>
    <property type="match status" value="1"/>
</dbReference>
<organism evidence="2 3">
    <name type="scientific">Devosia pacifica</name>
    <dbReference type="NCBI Taxonomy" id="1335967"/>
    <lineage>
        <taxon>Bacteria</taxon>
        <taxon>Pseudomonadati</taxon>
        <taxon>Pseudomonadota</taxon>
        <taxon>Alphaproteobacteria</taxon>
        <taxon>Hyphomicrobiales</taxon>
        <taxon>Devosiaceae</taxon>
        <taxon>Devosia</taxon>
    </lineage>
</organism>
<accession>A0A918SEZ6</accession>
<evidence type="ECO:0000313" key="3">
    <source>
        <dbReference type="Proteomes" id="UP000646579"/>
    </source>
</evidence>
<comment type="caution">
    <text evidence="2">The sequence shown here is derived from an EMBL/GenBank/DDBJ whole genome shotgun (WGS) entry which is preliminary data.</text>
</comment>
<dbReference type="InterPro" id="IPR000835">
    <property type="entry name" value="HTH_MarR-typ"/>
</dbReference>
<dbReference type="InterPro" id="IPR036390">
    <property type="entry name" value="WH_DNA-bd_sf"/>
</dbReference>
<sequence length="199" mass="22284">MGDLSLAHKSQTDNPAMVAAQQIDAVMQNWRRRIAKREVGHAALRDLGISLDLPQLDVLTAIAGPQPEFLTVEGEETMVSTVAQRLGIDPSRASRLVAEMVQSGYAERAVSQADSRRTILRLTKAGQSIVDAVRGYKFLLMGDFLSEWSEEDRKQFLPLLKRFSEWSEDIDRRRESFTAEIEDLAKRVERPDADGARSA</sequence>
<dbReference type="SMART" id="SM00347">
    <property type="entry name" value="HTH_MARR"/>
    <property type="match status" value="1"/>
</dbReference>
<name>A0A918SEZ6_9HYPH</name>
<gene>
    <name evidence="2" type="ORF">GCM10007989_34190</name>
</gene>
<evidence type="ECO:0000313" key="2">
    <source>
        <dbReference type="EMBL" id="GHA35409.1"/>
    </source>
</evidence>
<dbReference type="InterPro" id="IPR039422">
    <property type="entry name" value="MarR/SlyA-like"/>
</dbReference>
<dbReference type="PANTHER" id="PTHR33164:SF94">
    <property type="entry name" value="TRANSCRIPTIONAL REGULATORY PROTEIN-RELATED"/>
    <property type="match status" value="1"/>
</dbReference>
<protein>
    <recommendedName>
        <fullName evidence="1">HTH marR-type domain-containing protein</fullName>
    </recommendedName>
</protein>
<dbReference type="GO" id="GO:0006950">
    <property type="term" value="P:response to stress"/>
    <property type="evidence" value="ECO:0007669"/>
    <property type="project" value="TreeGrafter"/>
</dbReference>
<dbReference type="PANTHER" id="PTHR33164">
    <property type="entry name" value="TRANSCRIPTIONAL REGULATOR, MARR FAMILY"/>
    <property type="match status" value="1"/>
</dbReference>
<dbReference type="InterPro" id="IPR036388">
    <property type="entry name" value="WH-like_DNA-bd_sf"/>
</dbReference>
<dbReference type="SUPFAM" id="SSF46785">
    <property type="entry name" value="Winged helix' DNA-binding domain"/>
    <property type="match status" value="1"/>
</dbReference>
<dbReference type="Pfam" id="PF12802">
    <property type="entry name" value="MarR_2"/>
    <property type="match status" value="1"/>
</dbReference>
<dbReference type="Gene3D" id="1.10.10.10">
    <property type="entry name" value="Winged helix-like DNA-binding domain superfamily/Winged helix DNA-binding domain"/>
    <property type="match status" value="1"/>
</dbReference>
<dbReference type="PRINTS" id="PR00598">
    <property type="entry name" value="HTHMARR"/>
</dbReference>
<dbReference type="AlphaFoldDB" id="A0A918SEZ6"/>
<dbReference type="Proteomes" id="UP000646579">
    <property type="component" value="Unassembled WGS sequence"/>
</dbReference>
<reference evidence="2" key="2">
    <citation type="submission" date="2020-09" db="EMBL/GenBank/DDBJ databases">
        <authorList>
            <person name="Sun Q."/>
            <person name="Kim S."/>
        </authorList>
    </citation>
    <scope>NUCLEOTIDE SEQUENCE</scope>
    <source>
        <strain evidence="2">KCTC 32437</strain>
    </source>
</reference>
<feature type="domain" description="HTH marR-type" evidence="1">
    <location>
        <begin position="20"/>
        <end position="165"/>
    </location>
</feature>
<keyword evidence="3" id="KW-1185">Reference proteome</keyword>
<proteinExistence type="predicted"/>
<dbReference type="EMBL" id="BMZE01000004">
    <property type="protein sequence ID" value="GHA35409.1"/>
    <property type="molecule type" value="Genomic_DNA"/>
</dbReference>
<reference evidence="2" key="1">
    <citation type="journal article" date="2014" name="Int. J. Syst. Evol. Microbiol.">
        <title>Complete genome sequence of Corynebacterium casei LMG S-19264T (=DSM 44701T), isolated from a smear-ripened cheese.</title>
        <authorList>
            <consortium name="US DOE Joint Genome Institute (JGI-PGF)"/>
            <person name="Walter F."/>
            <person name="Albersmeier A."/>
            <person name="Kalinowski J."/>
            <person name="Ruckert C."/>
        </authorList>
    </citation>
    <scope>NUCLEOTIDE SEQUENCE</scope>
    <source>
        <strain evidence="2">KCTC 32437</strain>
    </source>
</reference>
<evidence type="ECO:0000259" key="1">
    <source>
        <dbReference type="PROSITE" id="PS50995"/>
    </source>
</evidence>